<feature type="transmembrane region" description="Helical" evidence="1">
    <location>
        <begin position="73"/>
        <end position="99"/>
    </location>
</feature>
<feature type="transmembrane region" description="Helical" evidence="1">
    <location>
        <begin position="12"/>
        <end position="34"/>
    </location>
</feature>
<gene>
    <name evidence="2" type="ORF">DVR09_08265</name>
</gene>
<name>A0A345YEI1_9SPHN</name>
<feature type="transmembrane region" description="Helical" evidence="1">
    <location>
        <begin position="46"/>
        <end position="67"/>
    </location>
</feature>
<dbReference type="AlphaFoldDB" id="A0A345YEI1"/>
<keyword evidence="1" id="KW-1133">Transmembrane helix</keyword>
<feature type="transmembrane region" description="Helical" evidence="1">
    <location>
        <begin position="120"/>
        <end position="144"/>
    </location>
</feature>
<accession>A0A345YEI1</accession>
<evidence type="ECO:0008006" key="4">
    <source>
        <dbReference type="Google" id="ProtNLM"/>
    </source>
</evidence>
<dbReference type="Proteomes" id="UP000254508">
    <property type="component" value="Chromosome"/>
</dbReference>
<dbReference type="EMBL" id="CP031357">
    <property type="protein sequence ID" value="AXK42333.1"/>
    <property type="molecule type" value="Genomic_DNA"/>
</dbReference>
<protein>
    <recommendedName>
        <fullName evidence="4">Hydrogenase</fullName>
    </recommendedName>
</protein>
<evidence type="ECO:0000313" key="2">
    <source>
        <dbReference type="EMBL" id="AXK42333.1"/>
    </source>
</evidence>
<keyword evidence="1" id="KW-0812">Transmembrane</keyword>
<dbReference type="KEGG" id="err:DVR09_08265"/>
<sequence>MRRRSDETMTEIAQILGKAGVLLFTLGLLIGFAMAKLRNPRLGLSAHLTAVQVGAMLIALALFWQYLGIPDGWATIIVLAVIVSSYVLTFGILLSGVFGASQALPMAGAGHTASKSRETLVTFLVYGSSVVMALAYVAICWFAFS</sequence>
<organism evidence="2 3">
    <name type="scientific">Erythrobacter aureus</name>
    <dbReference type="NCBI Taxonomy" id="2182384"/>
    <lineage>
        <taxon>Bacteria</taxon>
        <taxon>Pseudomonadati</taxon>
        <taxon>Pseudomonadota</taxon>
        <taxon>Alphaproteobacteria</taxon>
        <taxon>Sphingomonadales</taxon>
        <taxon>Erythrobacteraceae</taxon>
        <taxon>Erythrobacter/Porphyrobacter group</taxon>
        <taxon>Erythrobacter</taxon>
    </lineage>
</organism>
<evidence type="ECO:0000256" key="1">
    <source>
        <dbReference type="SAM" id="Phobius"/>
    </source>
</evidence>
<keyword evidence="3" id="KW-1185">Reference proteome</keyword>
<keyword evidence="1" id="KW-0472">Membrane</keyword>
<proteinExistence type="predicted"/>
<dbReference type="OrthoDB" id="7619962at2"/>
<evidence type="ECO:0000313" key="3">
    <source>
        <dbReference type="Proteomes" id="UP000254508"/>
    </source>
</evidence>
<reference evidence="3" key="1">
    <citation type="submission" date="2018-07" db="EMBL/GenBank/DDBJ databases">
        <title>Genome sequence of Erythrobacter strain YH-07, an antagonistic bacterium isolated from Yellow Sea.</title>
        <authorList>
            <person name="Tang T."/>
            <person name="Liu Q."/>
            <person name="Sun X."/>
        </authorList>
    </citation>
    <scope>NUCLEOTIDE SEQUENCE [LARGE SCALE GENOMIC DNA]</scope>
    <source>
        <strain evidence="3">YH-07</strain>
    </source>
</reference>